<sequence length="1187" mass="128313">MRSITLGVFISAAMLSACGGSDSDDHSVSSSSIESSSSSSVSSSSVSSSSSSVPSMELPVALNDTQAIVFYSREDGNYDNWGLHLWNNAACDALAESAVEGVTWDTPMAPTGIDDTYGAYYVLDLAQAASDGGCVNFIVHQGDNKALGESDLTLDLERGNIALTQHGLASIEYPQDDSGEAPLPFTLTDTQAAIFYTRADGEYDGWGLHLWNGGDCNALADNSVNGITWDNPMPASGVDVERGAYFILDLNNPGGCINFILHKGDEKALGDADLAMDLTQGNIAYTEHGSSAIVYQGEEGPAQITLSGYAAHWVDADTLVWDAPANASRIMLHADSAGDINVSNNELNGGTGIELTAGELSPASAEKFPHISSWQAFKIPVNDINTQDWLAGELVASAYDSDGNLLKATSVQTPGALDAYFITDAKLGSWIEGGNTHFAVWAPTAHNMTLEIFATVSDDPSATHTMVKTDGGVWETTVEGDLHGQYYRYRFDVYHYLTDAVENLTTTDPYALNLSSNSTLAQVVDLDRADTQPSGWSNHSVPPLAAPEDSVIYEVHIRDFSALDTSTPEAHRGKYLAFSAADSAPVNHLRDLQQAGLNTIHLLPTFDIATVNEDESMRVDITDTVGDLCALNTNAAICGSADNSATIESVLAGFDPTGAEAQALMNDLRGLDSFNWGYDPYHYTAPEGSYATASEGFARIVEFRQMVQSLHEMGLRVVMDVVYNHTNASGLGEKSVLDKLVPGYYHRRNELSGAVEMSSCCDNTASEHEMMEKLMVDSLVVWADAYKIDGFRFDLMGHHMREDILAARDAVQAVDADSYFYGEGWNFGEVANRRRGVNAIQNNMAGTGVGSFNDRIRDAVRGGGPFDGGDDIRRNQGYGTGLFHYPNNLNSGAESERNALTDLTDRLRVNLAGSLKSYPLVDRNGNPTTGGEVPYFDLKAGYTEDPQESINYISKHDNQTLWDNLQYKAPSALTAAERVRMQNFSLSVPMLAQGIPFIHMGVDLLRSKSMQRDSYDSGDWFNRVDFTGQSNNWNVGLPREDKDGSNWPLIGEIIADEQAAPSAEHIDTARQLFQEWLAIRASSPLFRLRNASEVEQVLAFHNTGSDQLPGVIVMALTDELERDPNYDAIVVVFNPSSQPVSIANPLTGDFTLHPVQRNSVDAVTSGASVIGSELSVPALTTAVFTNP</sequence>
<feature type="compositionally biased region" description="Low complexity" evidence="9">
    <location>
        <begin position="28"/>
        <end position="55"/>
    </location>
</feature>
<dbReference type="InterPro" id="IPR024561">
    <property type="entry name" value="Pullul_strch_C"/>
</dbReference>
<dbReference type="SUPFAM" id="SSF51445">
    <property type="entry name" value="(Trans)glycosidases"/>
    <property type="match status" value="1"/>
</dbReference>
<dbReference type="EC" id="3.2.1.41" evidence="6"/>
<dbReference type="Gene3D" id="2.60.40.1130">
    <property type="entry name" value="Rab geranylgeranyltransferase alpha-subunit, insert domain"/>
    <property type="match status" value="1"/>
</dbReference>
<comment type="similarity">
    <text evidence="1">Belongs to the glycosyl hydrolase 13 family.</text>
</comment>
<accession>A0A9X2I5L8</accession>
<dbReference type="Pfam" id="PF02922">
    <property type="entry name" value="CBM_48"/>
    <property type="match status" value="1"/>
</dbReference>
<dbReference type="InterPro" id="IPR011839">
    <property type="entry name" value="Pullul_strch"/>
</dbReference>
<dbReference type="GO" id="GO:0005975">
    <property type="term" value="P:carbohydrate metabolic process"/>
    <property type="evidence" value="ECO:0007669"/>
    <property type="project" value="InterPro"/>
</dbReference>
<dbReference type="Pfam" id="PF11852">
    <property type="entry name" value="Pullul_strch_C"/>
    <property type="match status" value="1"/>
</dbReference>
<keyword evidence="4" id="KW-0326">Glycosidase</keyword>
<dbReference type="CDD" id="cd10315">
    <property type="entry name" value="CBM41_pullulanase"/>
    <property type="match status" value="2"/>
</dbReference>
<dbReference type="InterPro" id="IPR006047">
    <property type="entry name" value="GH13_cat_dom"/>
</dbReference>
<proteinExistence type="inferred from homology"/>
<dbReference type="Gene3D" id="3.20.20.80">
    <property type="entry name" value="Glycosidases"/>
    <property type="match status" value="1"/>
</dbReference>
<feature type="domain" description="Glycosyl hydrolase family 13 catalytic" evidence="10">
    <location>
        <begin position="671"/>
        <end position="1027"/>
    </location>
</feature>
<name>A0A9X2I5L8_9GAMM</name>
<protein>
    <recommendedName>
        <fullName evidence="6">pullulanase</fullName>
        <ecNumber evidence="6">3.2.1.41</ecNumber>
    </recommendedName>
    <alternativeName>
        <fullName evidence="7">Alpha-dextrin endo-1,6-alpha-glucosidase</fullName>
    </alternativeName>
    <alternativeName>
        <fullName evidence="8">Pullulan 6-glucanohydrolase</fullName>
    </alternativeName>
</protein>
<evidence type="ECO:0000259" key="10">
    <source>
        <dbReference type="SMART" id="SM00642"/>
    </source>
</evidence>
<dbReference type="Pfam" id="PF18494">
    <property type="entry name" value="Pullulanase_Ins"/>
    <property type="match status" value="1"/>
</dbReference>
<dbReference type="InterPro" id="IPR041111">
    <property type="entry name" value="Pullulanase_Ins"/>
</dbReference>
<dbReference type="Proteomes" id="UP001139319">
    <property type="component" value="Unassembled WGS sequence"/>
</dbReference>
<comment type="catalytic activity">
    <reaction evidence="5">
        <text>Hydrolysis of (1-&gt;6)-alpha-D-glucosidic linkages in pullulan, amylopectin and glycogen, and in the alpha- and beta-limit dextrins of amylopectin and glycogen.</text>
        <dbReference type="EC" id="3.2.1.41"/>
    </reaction>
</comment>
<dbReference type="PROSITE" id="PS51257">
    <property type="entry name" value="PROKAR_LIPOPROTEIN"/>
    <property type="match status" value="1"/>
</dbReference>
<feature type="region of interest" description="Disordered" evidence="9">
    <location>
        <begin position="25"/>
        <end position="55"/>
    </location>
</feature>
<dbReference type="Gene3D" id="2.60.40.10">
    <property type="entry name" value="Immunoglobulins"/>
    <property type="match status" value="1"/>
</dbReference>
<dbReference type="GO" id="GO:0030246">
    <property type="term" value="F:carbohydrate binding"/>
    <property type="evidence" value="ECO:0007669"/>
    <property type="project" value="InterPro"/>
</dbReference>
<gene>
    <name evidence="11" type="primary">pulA</name>
    <name evidence="11" type="ORF">M6D89_08475</name>
</gene>
<dbReference type="InterPro" id="IPR013784">
    <property type="entry name" value="Carb-bd-like_fold"/>
</dbReference>
<evidence type="ECO:0000256" key="6">
    <source>
        <dbReference type="ARBA" id="ARBA00024062"/>
    </source>
</evidence>
<evidence type="ECO:0000256" key="3">
    <source>
        <dbReference type="ARBA" id="ARBA00022801"/>
    </source>
</evidence>
<dbReference type="SUPFAM" id="SSF51011">
    <property type="entry name" value="Glycosyl hydrolase domain"/>
    <property type="match status" value="1"/>
</dbReference>
<evidence type="ECO:0000256" key="4">
    <source>
        <dbReference type="ARBA" id="ARBA00023295"/>
    </source>
</evidence>
<keyword evidence="12" id="KW-1185">Reference proteome</keyword>
<reference evidence="11" key="1">
    <citation type="submission" date="2022-05" db="EMBL/GenBank/DDBJ databases">
        <authorList>
            <person name="Sun H.-N."/>
        </authorList>
    </citation>
    <scope>NUCLEOTIDE SEQUENCE</scope>
    <source>
        <strain evidence="11">HB14</strain>
    </source>
</reference>
<dbReference type="Gene3D" id="2.60.40.1180">
    <property type="entry name" value="Golgi alpha-mannosidase II"/>
    <property type="match status" value="1"/>
</dbReference>
<keyword evidence="2" id="KW-0732">Signal</keyword>
<dbReference type="RefSeq" id="WP_253967579.1">
    <property type="nucleotide sequence ID" value="NZ_JAMFTH010000001.1"/>
</dbReference>
<dbReference type="SUPFAM" id="SSF49452">
    <property type="entry name" value="Starch-binding domain-like"/>
    <property type="match status" value="2"/>
</dbReference>
<reference evidence="11" key="2">
    <citation type="submission" date="2023-01" db="EMBL/GenBank/DDBJ databases">
        <title>Gilvimarinus xylanilyticus HB14 isolated from Caulerpa lentillifera aquaculture base in Hainan, China.</title>
        <authorList>
            <person name="Zhang Y.-J."/>
        </authorList>
    </citation>
    <scope>NUCLEOTIDE SEQUENCE</scope>
    <source>
        <strain evidence="11">HB14</strain>
    </source>
</reference>
<evidence type="ECO:0000313" key="11">
    <source>
        <dbReference type="EMBL" id="MCP8899327.1"/>
    </source>
</evidence>
<dbReference type="InterPro" id="IPR004193">
    <property type="entry name" value="Glyco_hydro_13_N"/>
</dbReference>
<dbReference type="Pfam" id="PF03714">
    <property type="entry name" value="PUD"/>
    <property type="match status" value="2"/>
</dbReference>
<dbReference type="InterPro" id="IPR013783">
    <property type="entry name" value="Ig-like_fold"/>
</dbReference>
<dbReference type="PANTHER" id="PTHR43002">
    <property type="entry name" value="GLYCOGEN DEBRANCHING ENZYME"/>
    <property type="match status" value="1"/>
</dbReference>
<dbReference type="InterPro" id="IPR013780">
    <property type="entry name" value="Glyco_hydro_b"/>
</dbReference>
<dbReference type="Gene3D" id="2.60.40.1110">
    <property type="match status" value="2"/>
</dbReference>
<evidence type="ECO:0000256" key="8">
    <source>
        <dbReference type="ARBA" id="ARBA00031076"/>
    </source>
</evidence>
<evidence type="ECO:0000313" key="12">
    <source>
        <dbReference type="Proteomes" id="UP001139319"/>
    </source>
</evidence>
<dbReference type="CDD" id="cd02860">
    <property type="entry name" value="E_set_Pullulanase"/>
    <property type="match status" value="1"/>
</dbReference>
<evidence type="ECO:0000256" key="1">
    <source>
        <dbReference type="ARBA" id="ARBA00008061"/>
    </source>
</evidence>
<comment type="caution">
    <text evidence="11">The sequence shown here is derived from an EMBL/GenBank/DDBJ whole genome shotgun (WGS) entry which is preliminary data.</text>
</comment>
<evidence type="ECO:0000256" key="5">
    <source>
        <dbReference type="ARBA" id="ARBA00023965"/>
    </source>
</evidence>
<evidence type="ECO:0000256" key="2">
    <source>
        <dbReference type="ARBA" id="ARBA00022729"/>
    </source>
</evidence>
<dbReference type="InterPro" id="IPR014756">
    <property type="entry name" value="Ig_E-set"/>
</dbReference>
<dbReference type="SMART" id="SM00642">
    <property type="entry name" value="Aamy"/>
    <property type="match status" value="1"/>
</dbReference>
<dbReference type="SUPFAM" id="SSF81296">
    <property type="entry name" value="E set domains"/>
    <property type="match status" value="2"/>
</dbReference>
<dbReference type="EMBL" id="JAMFTH010000001">
    <property type="protein sequence ID" value="MCP8899327.1"/>
    <property type="molecule type" value="Genomic_DNA"/>
</dbReference>
<evidence type="ECO:0000256" key="9">
    <source>
        <dbReference type="SAM" id="MobiDB-lite"/>
    </source>
</evidence>
<dbReference type="CDD" id="cd11341">
    <property type="entry name" value="AmyAc_Pullulanase_LD-like"/>
    <property type="match status" value="1"/>
</dbReference>
<dbReference type="InterPro" id="IPR005323">
    <property type="entry name" value="CBM41_pullulanase"/>
</dbReference>
<dbReference type="NCBIfam" id="TIGR02103">
    <property type="entry name" value="pullul_strch"/>
    <property type="match status" value="1"/>
</dbReference>
<evidence type="ECO:0000256" key="7">
    <source>
        <dbReference type="ARBA" id="ARBA00029618"/>
    </source>
</evidence>
<dbReference type="GO" id="GO:0051060">
    <property type="term" value="F:pullulanase activity"/>
    <property type="evidence" value="ECO:0007669"/>
    <property type="project" value="UniProtKB-EC"/>
</dbReference>
<dbReference type="InterPro" id="IPR040671">
    <property type="entry name" value="Pullulanase_N2"/>
</dbReference>
<organism evidence="11 12">
    <name type="scientific">Gilvimarinus xylanilyticus</name>
    <dbReference type="NCBI Taxonomy" id="2944139"/>
    <lineage>
        <taxon>Bacteria</taxon>
        <taxon>Pseudomonadati</taxon>
        <taxon>Pseudomonadota</taxon>
        <taxon>Gammaproteobacteria</taxon>
        <taxon>Cellvibrionales</taxon>
        <taxon>Cellvibrionaceae</taxon>
        <taxon>Gilvimarinus</taxon>
    </lineage>
</organism>
<dbReference type="InterPro" id="IPR017853">
    <property type="entry name" value="GH"/>
</dbReference>
<dbReference type="AlphaFoldDB" id="A0A9X2I5L8"/>
<dbReference type="Pfam" id="PF17967">
    <property type="entry name" value="Pullulanase_N2"/>
    <property type="match status" value="1"/>
</dbReference>
<keyword evidence="3" id="KW-0378">Hydrolase</keyword>